<comment type="similarity">
    <text evidence="2">Belongs to the bacterial solute-binding protein 8 family.</text>
</comment>
<reference evidence="8" key="1">
    <citation type="submission" date="2017-02" db="EMBL/GenBank/DDBJ databases">
        <authorList>
            <person name="Varghese N."/>
            <person name="Submissions S."/>
        </authorList>
    </citation>
    <scope>NUCLEOTIDE SEQUENCE [LARGE SCALE GENOMIC DNA]</scope>
    <source>
        <strain evidence="8">ATCC 35199</strain>
    </source>
</reference>
<sequence length="301" mass="33556">MKKLLIPMILVFALIFSACTAEQPSEIAKAKTITYQSENGPIEVPAEPERVVVINGAVSGAVMAMGVNIVGVDSWSKDNPQYAKYIENAEVITDESLEQIIELEPDLIIAASTDKNLDKFKSIAPTVSYTYGKVDYLTQILEIGKLLNKEDKAKAWIEDFKARAQKAGEEVKAKIGEDATISVIESFEKELYVFGDSWGRGTEIIYQEMKLAMPEKVKEMALKDGYYSLSLEVLPEFAGDYIVISKNFDAENAFQQTETYKNIPAVKNGKVIEVSAKEFYFNDPITLDYQLEVLTEALLSK</sequence>
<dbReference type="GO" id="GO:0030288">
    <property type="term" value="C:outer membrane-bounded periplasmic space"/>
    <property type="evidence" value="ECO:0007669"/>
    <property type="project" value="TreeGrafter"/>
</dbReference>
<dbReference type="PANTHER" id="PTHR30532">
    <property type="entry name" value="IRON III DICITRATE-BINDING PERIPLASMIC PROTEIN"/>
    <property type="match status" value="1"/>
</dbReference>
<dbReference type="GO" id="GO:1901678">
    <property type="term" value="P:iron coordination entity transport"/>
    <property type="evidence" value="ECO:0007669"/>
    <property type="project" value="UniProtKB-ARBA"/>
</dbReference>
<dbReference type="PROSITE" id="PS51257">
    <property type="entry name" value="PROKAR_LIPOPROTEIN"/>
    <property type="match status" value="1"/>
</dbReference>
<evidence type="ECO:0000313" key="7">
    <source>
        <dbReference type="EMBL" id="SKB64118.1"/>
    </source>
</evidence>
<dbReference type="Pfam" id="PF01497">
    <property type="entry name" value="Peripla_BP_2"/>
    <property type="match status" value="1"/>
</dbReference>
<dbReference type="AlphaFoldDB" id="A0A1T5CX67"/>
<dbReference type="Gene3D" id="3.40.50.1980">
    <property type="entry name" value="Nitrogenase molybdenum iron protein domain"/>
    <property type="match status" value="2"/>
</dbReference>
<dbReference type="CDD" id="cd01138">
    <property type="entry name" value="FeuA"/>
    <property type="match status" value="1"/>
</dbReference>
<dbReference type="InterPro" id="IPR051313">
    <property type="entry name" value="Bact_iron-sidero_bind"/>
</dbReference>
<organism evidence="7 8">
    <name type="scientific">Acetoanaerobium noterae</name>
    <dbReference type="NCBI Taxonomy" id="745369"/>
    <lineage>
        <taxon>Bacteria</taxon>
        <taxon>Bacillati</taxon>
        <taxon>Bacillota</taxon>
        <taxon>Clostridia</taxon>
        <taxon>Peptostreptococcales</taxon>
        <taxon>Filifactoraceae</taxon>
        <taxon>Acetoanaerobium</taxon>
    </lineage>
</organism>
<gene>
    <name evidence="7" type="ORF">SAMN02745120_2437</name>
</gene>
<comment type="subcellular location">
    <subcellularLocation>
        <location evidence="1">Cell envelope</location>
    </subcellularLocation>
</comment>
<proteinExistence type="inferred from homology"/>
<keyword evidence="4 5" id="KW-0732">Signal</keyword>
<accession>A0A1T5CX67</accession>
<evidence type="ECO:0000259" key="6">
    <source>
        <dbReference type="PROSITE" id="PS50983"/>
    </source>
</evidence>
<evidence type="ECO:0000256" key="4">
    <source>
        <dbReference type="ARBA" id="ARBA00022729"/>
    </source>
</evidence>
<keyword evidence="3" id="KW-0813">Transport</keyword>
<keyword evidence="8" id="KW-1185">Reference proteome</keyword>
<protein>
    <submittedName>
        <fullName evidence="7">Iron complex transport system substrate-binding protein</fullName>
    </submittedName>
</protein>
<dbReference type="SUPFAM" id="SSF53807">
    <property type="entry name" value="Helical backbone' metal receptor"/>
    <property type="match status" value="1"/>
</dbReference>
<dbReference type="RefSeq" id="WP_079590216.1">
    <property type="nucleotide sequence ID" value="NZ_FUYN01000006.1"/>
</dbReference>
<feature type="chain" id="PRO_5039609540" evidence="5">
    <location>
        <begin position="21"/>
        <end position="301"/>
    </location>
</feature>
<feature type="domain" description="Fe/B12 periplasmic-binding" evidence="6">
    <location>
        <begin position="50"/>
        <end position="301"/>
    </location>
</feature>
<dbReference type="EMBL" id="FUYN01000006">
    <property type="protein sequence ID" value="SKB64118.1"/>
    <property type="molecule type" value="Genomic_DNA"/>
</dbReference>
<evidence type="ECO:0000256" key="5">
    <source>
        <dbReference type="SAM" id="SignalP"/>
    </source>
</evidence>
<name>A0A1T5CX67_9FIRM</name>
<dbReference type="OrthoDB" id="9816357at2"/>
<dbReference type="Proteomes" id="UP000243406">
    <property type="component" value="Unassembled WGS sequence"/>
</dbReference>
<feature type="signal peptide" evidence="5">
    <location>
        <begin position="1"/>
        <end position="20"/>
    </location>
</feature>
<evidence type="ECO:0000256" key="2">
    <source>
        <dbReference type="ARBA" id="ARBA00008814"/>
    </source>
</evidence>
<evidence type="ECO:0000313" key="8">
    <source>
        <dbReference type="Proteomes" id="UP000243406"/>
    </source>
</evidence>
<dbReference type="InterPro" id="IPR002491">
    <property type="entry name" value="ABC_transptr_periplasmic_BD"/>
</dbReference>
<dbReference type="PANTHER" id="PTHR30532:SF26">
    <property type="entry name" value="IRON(3+)-HYDROXAMATE-BINDING PROTEIN FHUD"/>
    <property type="match status" value="1"/>
</dbReference>
<evidence type="ECO:0000256" key="1">
    <source>
        <dbReference type="ARBA" id="ARBA00004196"/>
    </source>
</evidence>
<dbReference type="PROSITE" id="PS50983">
    <property type="entry name" value="FE_B12_PBP"/>
    <property type="match status" value="1"/>
</dbReference>
<evidence type="ECO:0000256" key="3">
    <source>
        <dbReference type="ARBA" id="ARBA00022448"/>
    </source>
</evidence>